<accession>A0A1B7T7N7</accession>
<dbReference type="AlphaFoldDB" id="A0A1B7T7N7"/>
<keyword evidence="3" id="KW-1185">Reference proteome</keyword>
<reference evidence="3" key="1">
    <citation type="journal article" date="2016" name="Proc. Natl. Acad. Sci. U.S.A.">
        <title>Comparative genomics of biotechnologically important yeasts.</title>
        <authorList>
            <person name="Riley R."/>
            <person name="Haridas S."/>
            <person name="Wolfe K.H."/>
            <person name="Lopes M.R."/>
            <person name="Hittinger C.T."/>
            <person name="Goeker M."/>
            <person name="Salamov A.A."/>
            <person name="Wisecaver J.H."/>
            <person name="Long T.M."/>
            <person name="Calvey C.H."/>
            <person name="Aerts A.L."/>
            <person name="Barry K.W."/>
            <person name="Choi C."/>
            <person name="Clum A."/>
            <person name="Coughlan A.Y."/>
            <person name="Deshpande S."/>
            <person name="Douglass A.P."/>
            <person name="Hanson S.J."/>
            <person name="Klenk H.-P."/>
            <person name="LaButti K.M."/>
            <person name="Lapidus A."/>
            <person name="Lindquist E.A."/>
            <person name="Lipzen A.M."/>
            <person name="Meier-Kolthoff J.P."/>
            <person name="Ohm R.A."/>
            <person name="Otillar R.P."/>
            <person name="Pangilinan J.L."/>
            <person name="Peng Y."/>
            <person name="Rokas A."/>
            <person name="Rosa C.A."/>
            <person name="Scheuner C."/>
            <person name="Sibirny A.A."/>
            <person name="Slot J.C."/>
            <person name="Stielow J.B."/>
            <person name="Sun H."/>
            <person name="Kurtzman C.P."/>
            <person name="Blackwell M."/>
            <person name="Grigoriev I.V."/>
            <person name="Jeffries T.W."/>
        </authorList>
    </citation>
    <scope>NUCLEOTIDE SEQUENCE [LARGE SCALE GENOMIC DNA]</scope>
    <source>
        <strain evidence="3">NRRL Y-1626</strain>
    </source>
</reference>
<sequence>MMKQVLNNEDNAMYHFTKQDFLYEQEEGDEKEIKINVSDNINIDDYSLEQLEEYKSFLKMANNSLQQEYSNLDNEFNQLYIMKDRLLSVDIDKSLKTTSIKEKLLNNLIQKLSHESGSSADLIDLLSTLKTEIQKINSAKV</sequence>
<proteinExistence type="predicted"/>
<name>A0A1B7T7N7_9ASCO</name>
<evidence type="ECO:0000313" key="2">
    <source>
        <dbReference type="EMBL" id="OBA24727.1"/>
    </source>
</evidence>
<keyword evidence="1" id="KW-0175">Coiled coil</keyword>
<organism evidence="2 3">
    <name type="scientific">Hanseniaspora valbyensis NRRL Y-1626</name>
    <dbReference type="NCBI Taxonomy" id="766949"/>
    <lineage>
        <taxon>Eukaryota</taxon>
        <taxon>Fungi</taxon>
        <taxon>Dikarya</taxon>
        <taxon>Ascomycota</taxon>
        <taxon>Saccharomycotina</taxon>
        <taxon>Saccharomycetes</taxon>
        <taxon>Saccharomycodales</taxon>
        <taxon>Saccharomycodaceae</taxon>
        <taxon>Hanseniaspora</taxon>
    </lineage>
</organism>
<gene>
    <name evidence="2" type="ORF">HANVADRAFT_102650</name>
</gene>
<evidence type="ECO:0000256" key="1">
    <source>
        <dbReference type="SAM" id="Coils"/>
    </source>
</evidence>
<feature type="coiled-coil region" evidence="1">
    <location>
        <begin position="48"/>
        <end position="82"/>
    </location>
</feature>
<dbReference type="EMBL" id="LXPE01000461">
    <property type="protein sequence ID" value="OBA24727.1"/>
    <property type="molecule type" value="Genomic_DNA"/>
</dbReference>
<dbReference type="Proteomes" id="UP000092321">
    <property type="component" value="Unassembled WGS sequence"/>
</dbReference>
<evidence type="ECO:0000313" key="3">
    <source>
        <dbReference type="Proteomes" id="UP000092321"/>
    </source>
</evidence>
<comment type="caution">
    <text evidence="2">The sequence shown here is derived from an EMBL/GenBank/DDBJ whole genome shotgun (WGS) entry which is preliminary data.</text>
</comment>
<protein>
    <submittedName>
        <fullName evidence="2">Uncharacterized protein</fullName>
    </submittedName>
</protein>